<dbReference type="InterPro" id="IPR036812">
    <property type="entry name" value="NAD(P)_OxRdtase_dom_sf"/>
</dbReference>
<dbReference type="PANTHER" id="PTHR43827">
    <property type="entry name" value="2,5-DIKETO-D-GLUCONIC ACID REDUCTASE"/>
    <property type="match status" value="1"/>
</dbReference>
<evidence type="ECO:0000259" key="7">
    <source>
        <dbReference type="Pfam" id="PF00248"/>
    </source>
</evidence>
<dbReference type="GO" id="GO:0047017">
    <property type="term" value="F:prostaglandin F synthase activity"/>
    <property type="evidence" value="ECO:0007669"/>
    <property type="project" value="UniProtKB-EC"/>
</dbReference>
<keyword evidence="3 8" id="KW-0560">Oxidoreductase</keyword>
<dbReference type="OrthoDB" id="306017at2"/>
<evidence type="ECO:0000256" key="3">
    <source>
        <dbReference type="ARBA" id="ARBA00023002"/>
    </source>
</evidence>
<evidence type="ECO:0000256" key="1">
    <source>
        <dbReference type="ARBA" id="ARBA00007905"/>
    </source>
</evidence>
<evidence type="ECO:0000256" key="6">
    <source>
        <dbReference type="PIRSR" id="PIRSR000097-3"/>
    </source>
</evidence>
<keyword evidence="2" id="KW-0521">NADP</keyword>
<dbReference type="Pfam" id="PF00248">
    <property type="entry name" value="Aldo_ket_red"/>
    <property type="match status" value="1"/>
</dbReference>
<dbReference type="EMBL" id="CVLB01000001">
    <property type="protein sequence ID" value="CRF32262.1"/>
    <property type="molecule type" value="Genomic_DNA"/>
</dbReference>
<dbReference type="InterPro" id="IPR023210">
    <property type="entry name" value="NADP_OxRdtase_dom"/>
</dbReference>
<organism evidence="8 9">
    <name type="scientific">Brachyspira suanatina</name>
    <dbReference type="NCBI Taxonomy" id="381802"/>
    <lineage>
        <taxon>Bacteria</taxon>
        <taxon>Pseudomonadati</taxon>
        <taxon>Spirochaetota</taxon>
        <taxon>Spirochaetia</taxon>
        <taxon>Brachyspirales</taxon>
        <taxon>Brachyspiraceae</taxon>
        <taxon>Brachyspira</taxon>
    </lineage>
</organism>
<name>A0A0G4K503_9SPIR</name>
<dbReference type="InterPro" id="IPR020471">
    <property type="entry name" value="AKR"/>
</dbReference>
<dbReference type="PRINTS" id="PR00069">
    <property type="entry name" value="ALDKETRDTASE"/>
</dbReference>
<accession>A0A0G4K503</accession>
<dbReference type="PROSITE" id="PS00063">
    <property type="entry name" value="ALDOKETO_REDUCTASE_3"/>
    <property type="match status" value="1"/>
</dbReference>
<evidence type="ECO:0000256" key="5">
    <source>
        <dbReference type="PIRSR" id="PIRSR000097-2"/>
    </source>
</evidence>
<dbReference type="Gene3D" id="3.20.20.100">
    <property type="entry name" value="NADP-dependent oxidoreductase domain"/>
    <property type="match status" value="1"/>
</dbReference>
<dbReference type="CDD" id="cd19071">
    <property type="entry name" value="AKR_AKR1-5-like"/>
    <property type="match status" value="1"/>
</dbReference>
<dbReference type="PROSITE" id="PS00062">
    <property type="entry name" value="ALDOKETO_REDUCTASE_2"/>
    <property type="match status" value="1"/>
</dbReference>
<evidence type="ECO:0000313" key="8">
    <source>
        <dbReference type="EMBL" id="CRF32262.1"/>
    </source>
</evidence>
<sequence length="273" mass="31833">MFNVKFNNGIEMPILGLGLYKITDKKELANTIKWAIEAGYRKFDTAQFYDNEKELGEVIKEMGIKREEIFITTKIWNTKQGYNSTRKSFEESLEKLNMDYVDLVLIHWPGQNKERYLDTYRALENICQSKKAKSIGLSNFEIKHLKDIFAHCNIAPVINQIERHPNLLRNELIEFCKDHNIVVEAWSPLGRGKMVENKTIIDIANKYNKTPAQIILRWNIESNISVIPKSSNKERIEENINIFDFKLDKNDIEKINSLENGSRVGDDPLTFDF</sequence>
<evidence type="ECO:0000256" key="2">
    <source>
        <dbReference type="ARBA" id="ARBA00022857"/>
    </source>
</evidence>
<feature type="binding site" evidence="5">
    <location>
        <position position="107"/>
    </location>
    <ligand>
        <name>substrate</name>
    </ligand>
</feature>
<dbReference type="EC" id="1.1.1.188" evidence="8"/>
<dbReference type="RefSeq" id="WP_048593786.1">
    <property type="nucleotide sequence ID" value="NZ_CVLB01000001.1"/>
</dbReference>
<feature type="domain" description="NADP-dependent oxidoreductase" evidence="7">
    <location>
        <begin position="16"/>
        <end position="259"/>
    </location>
</feature>
<gene>
    <name evidence="8" type="ORF">BRSU_0681</name>
</gene>
<dbReference type="Proteomes" id="UP000043763">
    <property type="component" value="Unassembled WGS sequence"/>
</dbReference>
<feature type="site" description="Lowers pKa of active site Tyr" evidence="6">
    <location>
        <position position="74"/>
    </location>
</feature>
<dbReference type="AlphaFoldDB" id="A0A0G4K503"/>
<protein>
    <submittedName>
        <fullName evidence="8">Prostaglandin F synthase</fullName>
        <ecNumber evidence="8">1.1.1.188</ecNumber>
    </submittedName>
</protein>
<feature type="active site" description="Proton donor" evidence="4">
    <location>
        <position position="49"/>
    </location>
</feature>
<evidence type="ECO:0000256" key="4">
    <source>
        <dbReference type="PIRSR" id="PIRSR000097-1"/>
    </source>
</evidence>
<proteinExistence type="inferred from homology"/>
<dbReference type="PIRSF" id="PIRSF000097">
    <property type="entry name" value="AKR"/>
    <property type="match status" value="1"/>
</dbReference>
<dbReference type="FunFam" id="3.20.20.100:FF:000015">
    <property type="entry name" value="Oxidoreductase, aldo/keto reductase family"/>
    <property type="match status" value="1"/>
</dbReference>
<evidence type="ECO:0000313" key="9">
    <source>
        <dbReference type="Proteomes" id="UP000043763"/>
    </source>
</evidence>
<dbReference type="SUPFAM" id="SSF51430">
    <property type="entry name" value="NAD(P)-linked oxidoreductase"/>
    <property type="match status" value="1"/>
</dbReference>
<dbReference type="PANTHER" id="PTHR43827:SF3">
    <property type="entry name" value="NADP-DEPENDENT OXIDOREDUCTASE DOMAIN-CONTAINING PROTEIN"/>
    <property type="match status" value="1"/>
</dbReference>
<dbReference type="InterPro" id="IPR018170">
    <property type="entry name" value="Aldo/ket_reductase_CS"/>
</dbReference>
<comment type="similarity">
    <text evidence="1">Belongs to the aldo/keto reductase family.</text>
</comment>
<reference evidence="9" key="1">
    <citation type="submission" date="2015-04" db="EMBL/GenBank/DDBJ databases">
        <authorList>
            <person name="Mushtaq Mamoona"/>
        </authorList>
    </citation>
    <scope>NUCLEOTIDE SEQUENCE [LARGE SCALE GENOMIC DNA]</scope>
    <source>
        <strain evidence="9">AN4859/03</strain>
    </source>
</reference>
<keyword evidence="9" id="KW-1185">Reference proteome</keyword>